<keyword evidence="2 4" id="KW-0863">Zinc-finger</keyword>
<dbReference type="SUPFAM" id="SSF57850">
    <property type="entry name" value="RING/U-box"/>
    <property type="match status" value="1"/>
</dbReference>
<evidence type="ECO:0000313" key="9">
    <source>
        <dbReference type="Proteomes" id="UP000710432"/>
    </source>
</evidence>
<dbReference type="PROSITE" id="PS50089">
    <property type="entry name" value="ZF_RING_2"/>
    <property type="match status" value="1"/>
</dbReference>
<dbReference type="AlphaFoldDB" id="A0A8J6H0Y2"/>
<feature type="compositionally biased region" description="Basic and acidic residues" evidence="6">
    <location>
        <begin position="328"/>
        <end position="340"/>
    </location>
</feature>
<feature type="region of interest" description="Disordered" evidence="6">
    <location>
        <begin position="48"/>
        <end position="143"/>
    </location>
</feature>
<evidence type="ECO:0000256" key="2">
    <source>
        <dbReference type="ARBA" id="ARBA00022771"/>
    </source>
</evidence>
<evidence type="ECO:0000256" key="1">
    <source>
        <dbReference type="ARBA" id="ARBA00022723"/>
    </source>
</evidence>
<organism evidence="8 9">
    <name type="scientific">Microtus ochrogaster</name>
    <name type="common">Prairie vole</name>
    <dbReference type="NCBI Taxonomy" id="79684"/>
    <lineage>
        <taxon>Eukaryota</taxon>
        <taxon>Metazoa</taxon>
        <taxon>Chordata</taxon>
        <taxon>Craniata</taxon>
        <taxon>Vertebrata</taxon>
        <taxon>Euteleostomi</taxon>
        <taxon>Mammalia</taxon>
        <taxon>Eutheria</taxon>
        <taxon>Euarchontoglires</taxon>
        <taxon>Glires</taxon>
        <taxon>Rodentia</taxon>
        <taxon>Myomorpha</taxon>
        <taxon>Muroidea</taxon>
        <taxon>Cricetidae</taxon>
        <taxon>Arvicolinae</taxon>
        <taxon>Microtus</taxon>
    </lineage>
</organism>
<keyword evidence="3" id="KW-0862">Zinc</keyword>
<feature type="coiled-coil region" evidence="5">
    <location>
        <begin position="192"/>
        <end position="280"/>
    </location>
</feature>
<keyword evidence="1" id="KW-0479">Metal-binding</keyword>
<dbReference type="GO" id="GO:0004842">
    <property type="term" value="F:ubiquitin-protein transferase activity"/>
    <property type="evidence" value="ECO:0007669"/>
    <property type="project" value="TreeGrafter"/>
</dbReference>
<evidence type="ECO:0000256" key="3">
    <source>
        <dbReference type="ARBA" id="ARBA00022833"/>
    </source>
</evidence>
<feature type="region of interest" description="Disordered" evidence="6">
    <location>
        <begin position="311"/>
        <end position="355"/>
    </location>
</feature>
<dbReference type="InterPro" id="IPR001841">
    <property type="entry name" value="Znf_RING"/>
</dbReference>
<dbReference type="CDD" id="cd16477">
    <property type="entry name" value="RING-H2_RNF214"/>
    <property type="match status" value="1"/>
</dbReference>
<feature type="domain" description="RING-type" evidence="7">
    <location>
        <begin position="429"/>
        <end position="470"/>
    </location>
</feature>
<dbReference type="EMBL" id="JAATJU010004698">
    <property type="protein sequence ID" value="KAH0519573.1"/>
    <property type="molecule type" value="Genomic_DNA"/>
</dbReference>
<accession>A0A8J6H0Y2</accession>
<evidence type="ECO:0000313" key="8">
    <source>
        <dbReference type="EMBL" id="KAH0519573.1"/>
    </source>
</evidence>
<name>A0A8J6H0Y2_MICOH</name>
<dbReference type="InterPro" id="IPR013083">
    <property type="entry name" value="Znf_RING/FYVE/PHD"/>
</dbReference>
<gene>
    <name evidence="8" type="ORF">LTLLF_111615</name>
</gene>
<protein>
    <submittedName>
        <fullName evidence="8">RING finger protein 214</fullName>
    </submittedName>
</protein>
<sequence>MVTKESNRNAHLEHPEQNPGSSASDASAAHQEVLGENLVATALCLSGSGSQSDLKDLTGPAGEEGDTSLRESLHPVTRSLKAGCHSKQLASKNCSEEKAPPASILKEGSRDAGLDFRPVVPPANGVEGVRVDQDDDQDSSSLKLSQNIAVQVKYQVSTTKMELGETDFKTADSEVNTDQDIEKNLDKMMTERTLLKERYQEVLDKQRQVENQLQVQLKQLQQRREEEMKNHQEILKAIQDVTIKREETKKKIEKEKKEFLQKEQDLKAEIEKLCEKGRREVWEMELDRLKTQDGEINRNIMEETERAWKAEVNSSNTGDSSFQTGVGDKTEWSTDNEKECSGLGGIKASTETPRPQPVDKLEKILEKLLTRFPQCNKAQMTNILQQIKTVRTTMAGLTMEELIQLVAARLAEHERVASSTQAPPTCKLCLMCQKLVQPSELHPMACTHALHKECIKFWAQTNTNDTCPFCPTLK</sequence>
<evidence type="ECO:0000256" key="4">
    <source>
        <dbReference type="PROSITE-ProRule" id="PRU00175"/>
    </source>
</evidence>
<feature type="compositionally biased region" description="Polar residues" evidence="6">
    <location>
        <begin position="312"/>
        <end position="324"/>
    </location>
</feature>
<keyword evidence="5" id="KW-0175">Coiled coil</keyword>
<dbReference type="Proteomes" id="UP000710432">
    <property type="component" value="Unassembled WGS sequence"/>
</dbReference>
<evidence type="ECO:0000256" key="6">
    <source>
        <dbReference type="SAM" id="MobiDB-lite"/>
    </source>
</evidence>
<dbReference type="Pfam" id="PF24905">
    <property type="entry name" value="TTC3_9th"/>
    <property type="match status" value="1"/>
</dbReference>
<evidence type="ECO:0000259" key="7">
    <source>
        <dbReference type="PROSITE" id="PS50089"/>
    </source>
</evidence>
<comment type="caution">
    <text evidence="8">The sequence shown here is derived from an EMBL/GenBank/DDBJ whole genome shotgun (WGS) entry which is preliminary data.</text>
</comment>
<dbReference type="PANTHER" id="PTHR15727:SF3">
    <property type="entry name" value="RING FINGER PROTEIN 214"/>
    <property type="match status" value="1"/>
</dbReference>
<reference evidence="8" key="1">
    <citation type="submission" date="2020-03" db="EMBL/GenBank/DDBJ databases">
        <title>Studies in the Genomics of Life Span.</title>
        <authorList>
            <person name="Glass D."/>
        </authorList>
    </citation>
    <scope>NUCLEOTIDE SEQUENCE</scope>
    <source>
        <strain evidence="8">LTLLF</strain>
        <tissue evidence="8">Muscle</tissue>
    </source>
</reference>
<feature type="region of interest" description="Disordered" evidence="6">
    <location>
        <begin position="1"/>
        <end position="32"/>
    </location>
</feature>
<dbReference type="InterPro" id="IPR056870">
    <property type="entry name" value="TTC3/DZIP3/RBM44-like_helical"/>
</dbReference>
<dbReference type="PANTHER" id="PTHR15727">
    <property type="entry name" value="RING FINGER PROTEIN 214"/>
    <property type="match status" value="1"/>
</dbReference>
<dbReference type="GO" id="GO:0008270">
    <property type="term" value="F:zinc ion binding"/>
    <property type="evidence" value="ECO:0007669"/>
    <property type="project" value="UniProtKB-KW"/>
</dbReference>
<feature type="compositionally biased region" description="Basic and acidic residues" evidence="6">
    <location>
        <begin position="1"/>
        <end position="16"/>
    </location>
</feature>
<dbReference type="Gene3D" id="3.30.40.10">
    <property type="entry name" value="Zinc/RING finger domain, C3HC4 (zinc finger)"/>
    <property type="match status" value="1"/>
</dbReference>
<proteinExistence type="predicted"/>
<evidence type="ECO:0000256" key="5">
    <source>
        <dbReference type="SAM" id="Coils"/>
    </source>
</evidence>